<dbReference type="EMBL" id="CAJOBG010002612">
    <property type="protein sequence ID" value="CAF4017649.1"/>
    <property type="molecule type" value="Genomic_DNA"/>
</dbReference>
<keyword evidence="5 11" id="KW-0808">Transferase</keyword>
<dbReference type="EMBL" id="CAJNRG010012925">
    <property type="protein sequence ID" value="CAF2144555.1"/>
    <property type="molecule type" value="Genomic_DNA"/>
</dbReference>
<dbReference type="GO" id="GO:0008378">
    <property type="term" value="F:galactosyltransferase activity"/>
    <property type="evidence" value="ECO:0007669"/>
    <property type="project" value="TreeGrafter"/>
</dbReference>
<evidence type="ECO:0000313" key="22">
    <source>
        <dbReference type="EMBL" id="CAF4017649.1"/>
    </source>
</evidence>
<keyword evidence="6" id="KW-0812">Transmembrane</keyword>
<evidence type="ECO:0000256" key="5">
    <source>
        <dbReference type="ARBA" id="ARBA00022679"/>
    </source>
</evidence>
<dbReference type="PRINTS" id="PR02050">
    <property type="entry name" value="B14GALTRFASE"/>
</dbReference>
<dbReference type="Pfam" id="PF13733">
    <property type="entry name" value="Glyco_transf_7N"/>
    <property type="match status" value="1"/>
</dbReference>
<evidence type="ECO:0000313" key="14">
    <source>
        <dbReference type="EMBL" id="CAF1587773.1"/>
    </source>
</evidence>
<dbReference type="GO" id="GO:0005794">
    <property type="term" value="C:Golgi apparatus"/>
    <property type="evidence" value="ECO:0007669"/>
    <property type="project" value="TreeGrafter"/>
</dbReference>
<evidence type="ECO:0000313" key="23">
    <source>
        <dbReference type="EMBL" id="CAF4117072.1"/>
    </source>
</evidence>
<dbReference type="Proteomes" id="UP000681720">
    <property type="component" value="Unassembled WGS sequence"/>
</dbReference>
<keyword evidence="9" id="KW-0472">Membrane</keyword>
<evidence type="ECO:0000313" key="24">
    <source>
        <dbReference type="Proteomes" id="UP000663834"/>
    </source>
</evidence>
<keyword evidence="10 11" id="KW-0325">Glycoprotein</keyword>
<comment type="similarity">
    <text evidence="3 11">Belongs to the glycosyltransferase 7 family.</text>
</comment>
<protein>
    <recommendedName>
        <fullName evidence="11">Beta-1,4-galactosyltransferase</fullName>
        <ecNumber evidence="11">2.4.1.-</ecNumber>
    </recommendedName>
</protein>
<sequence length="438" mass="50447">MFQNRRTVFLFVCSLVFVQALYYIATLQIKRNEPTIVNPTSLLILTSIYNKSSDNHLSSVQQNQVYSSNDNSTQTNHTVDISFITTAHNFTFANSPLNITVNQTIATTISTTAIYNTTAHPITIPIPFLNASSFSSFNYFKSPPDIYNSLPICNFSISNNDTSIYKVTINQTINSYNVIEENHGKDLYSGGHFIPTGCQTEQRLALIICYRNREQHLKLFLANIHPFLQKQKLDYTIFIVNQHGNDPFNRAALFNVGYIEAMKLYSFDCFIFHDVDLLPEDLRNVYKCGGQPRHMSVAVDKFNYKLLYSTLFGGVTAFNLTDFIGANGYPTVYWGWGGEDDDMYLRVVKKLKKSITRYPIEIARYKMIRTHDHTSSKANPNRHSILYSKYDYSRDGINTTHYNLHNIVFYKLFTLINVTLPEEPFEKIRTRLNMKRKA</sequence>
<dbReference type="Proteomes" id="UP000663887">
    <property type="component" value="Unassembled WGS sequence"/>
</dbReference>
<accession>A0A816AFL3</accession>
<dbReference type="InterPro" id="IPR029044">
    <property type="entry name" value="Nucleotide-diphossugar_trans"/>
</dbReference>
<evidence type="ECO:0000256" key="6">
    <source>
        <dbReference type="ARBA" id="ARBA00022692"/>
    </source>
</evidence>
<keyword evidence="7 11" id="KW-0735">Signal-anchor</keyword>
<dbReference type="SUPFAM" id="SSF53448">
    <property type="entry name" value="Nucleotide-diphospho-sugar transferases"/>
    <property type="match status" value="1"/>
</dbReference>
<dbReference type="EMBL" id="CAJNRE010019358">
    <property type="protein sequence ID" value="CAF2194126.1"/>
    <property type="molecule type" value="Genomic_DNA"/>
</dbReference>
<keyword evidence="8" id="KW-1133">Transmembrane helix</keyword>
<dbReference type="Proteomes" id="UP000676336">
    <property type="component" value="Unassembled WGS sequence"/>
</dbReference>
<evidence type="ECO:0000256" key="2">
    <source>
        <dbReference type="ARBA" id="ARBA00004922"/>
    </source>
</evidence>
<feature type="domain" description="Galactosyltransferase N-terminal" evidence="13">
    <location>
        <begin position="165"/>
        <end position="288"/>
    </location>
</feature>
<evidence type="ECO:0000259" key="12">
    <source>
        <dbReference type="Pfam" id="PF02709"/>
    </source>
</evidence>
<evidence type="ECO:0000259" key="13">
    <source>
        <dbReference type="Pfam" id="PF13733"/>
    </source>
</evidence>
<evidence type="ECO:0000313" key="18">
    <source>
        <dbReference type="EMBL" id="CAF2194126.1"/>
    </source>
</evidence>
<feature type="domain" description="Galactosyltransferase C-terminal" evidence="12">
    <location>
        <begin position="293"/>
        <end position="371"/>
    </location>
</feature>
<organism evidence="15 24">
    <name type="scientific">Rotaria magnacalcarata</name>
    <dbReference type="NCBI Taxonomy" id="392030"/>
    <lineage>
        <taxon>Eukaryota</taxon>
        <taxon>Metazoa</taxon>
        <taxon>Spiralia</taxon>
        <taxon>Gnathifera</taxon>
        <taxon>Rotifera</taxon>
        <taxon>Eurotatoria</taxon>
        <taxon>Bdelloidea</taxon>
        <taxon>Philodinida</taxon>
        <taxon>Philodinidae</taxon>
        <taxon>Rotaria</taxon>
    </lineage>
</organism>
<name>A0A816AFL3_9BILA</name>
<proteinExistence type="inferred from homology"/>
<dbReference type="Proteomes" id="UP000681967">
    <property type="component" value="Unassembled WGS sequence"/>
</dbReference>
<dbReference type="Proteomes" id="UP000663855">
    <property type="component" value="Unassembled WGS sequence"/>
</dbReference>
<dbReference type="EMBL" id="CAJNRF010011501">
    <property type="protein sequence ID" value="CAF2132191.1"/>
    <property type="molecule type" value="Genomic_DNA"/>
</dbReference>
<gene>
    <name evidence="20" type="ORF">BYL167_LOCUS4017</name>
    <name evidence="14" type="ORF">CJN711_LOCUS33696</name>
    <name evidence="21" type="ORF">GIL414_LOCUS4035</name>
    <name evidence="15" type="ORF">KQP761_LOCUS21875</name>
    <name evidence="18" type="ORF">MBJ925_LOCUS35034</name>
    <name evidence="22" type="ORF">OVN521_LOCUS16003</name>
    <name evidence="23" type="ORF">SMN809_LOCUS18093</name>
    <name evidence="19" type="ORF">UXM345_LOCUS5484</name>
    <name evidence="16" type="ORF">WKI299_LOCUS26525</name>
    <name evidence="17" type="ORF">XDN619_LOCUS27407</name>
</gene>
<comment type="function">
    <text evidence="11">Catalyses the transfer of galactose onto proteins or lipids.</text>
</comment>
<dbReference type="EMBL" id="CAJNOW010011419">
    <property type="protein sequence ID" value="CAF1597458.1"/>
    <property type="molecule type" value="Genomic_DNA"/>
</dbReference>
<dbReference type="Gene3D" id="3.90.550.10">
    <property type="entry name" value="Spore Coat Polysaccharide Biosynthesis Protein SpsA, Chain A"/>
    <property type="match status" value="1"/>
</dbReference>
<evidence type="ECO:0000256" key="1">
    <source>
        <dbReference type="ARBA" id="ARBA00004606"/>
    </source>
</evidence>
<evidence type="ECO:0000313" key="20">
    <source>
        <dbReference type="EMBL" id="CAF3819447.1"/>
    </source>
</evidence>
<evidence type="ECO:0000256" key="8">
    <source>
        <dbReference type="ARBA" id="ARBA00022989"/>
    </source>
</evidence>
<evidence type="ECO:0000313" key="15">
    <source>
        <dbReference type="EMBL" id="CAF1597458.1"/>
    </source>
</evidence>
<dbReference type="EMBL" id="CAJNOV010016267">
    <property type="protein sequence ID" value="CAF1587773.1"/>
    <property type="molecule type" value="Genomic_DNA"/>
</dbReference>
<dbReference type="CDD" id="cd00899">
    <property type="entry name" value="b4GalT"/>
    <property type="match status" value="1"/>
</dbReference>
<dbReference type="Pfam" id="PF02709">
    <property type="entry name" value="Glyco_transf_7C"/>
    <property type="match status" value="1"/>
</dbReference>
<dbReference type="EC" id="2.4.1.-" evidence="11"/>
<dbReference type="EMBL" id="CAJOBI010008598">
    <property type="protein sequence ID" value="CAF4117072.1"/>
    <property type="molecule type" value="Genomic_DNA"/>
</dbReference>
<evidence type="ECO:0000256" key="4">
    <source>
        <dbReference type="ARBA" id="ARBA00022676"/>
    </source>
</evidence>
<dbReference type="GO" id="GO:0016020">
    <property type="term" value="C:membrane"/>
    <property type="evidence" value="ECO:0007669"/>
    <property type="project" value="UniProtKB-SubCell"/>
</dbReference>
<dbReference type="UniPathway" id="UPA00378"/>
<comment type="pathway">
    <text evidence="2 11">Protein modification; protein glycosylation.</text>
</comment>
<dbReference type="PANTHER" id="PTHR19300:SF57">
    <property type="entry name" value="BETA-1,4-N-ACETYLGALACTOSAMINYLTRANSFERASE"/>
    <property type="match status" value="1"/>
</dbReference>
<dbReference type="Proteomes" id="UP000663856">
    <property type="component" value="Unassembled WGS sequence"/>
</dbReference>
<dbReference type="Proteomes" id="UP000663824">
    <property type="component" value="Unassembled WGS sequence"/>
</dbReference>
<keyword evidence="4 11" id="KW-0328">Glycosyltransferase</keyword>
<dbReference type="Proteomes" id="UP000663834">
    <property type="component" value="Unassembled WGS sequence"/>
</dbReference>
<evidence type="ECO:0000313" key="16">
    <source>
        <dbReference type="EMBL" id="CAF2132191.1"/>
    </source>
</evidence>
<evidence type="ECO:0000256" key="7">
    <source>
        <dbReference type="ARBA" id="ARBA00022968"/>
    </source>
</evidence>
<evidence type="ECO:0000313" key="17">
    <source>
        <dbReference type="EMBL" id="CAF2144555.1"/>
    </source>
</evidence>
<dbReference type="Proteomes" id="UP000663866">
    <property type="component" value="Unassembled WGS sequence"/>
</dbReference>
<dbReference type="OrthoDB" id="10016069at2759"/>
<comment type="caution">
    <text evidence="15">The sequence shown here is derived from an EMBL/GenBank/DDBJ whole genome shotgun (WGS) entry which is preliminary data.</text>
</comment>
<evidence type="ECO:0000313" key="19">
    <source>
        <dbReference type="EMBL" id="CAF3812848.1"/>
    </source>
</evidence>
<dbReference type="GO" id="GO:0005975">
    <property type="term" value="P:carbohydrate metabolic process"/>
    <property type="evidence" value="ECO:0007669"/>
    <property type="project" value="InterPro"/>
</dbReference>
<comment type="subcellular location">
    <subcellularLocation>
        <location evidence="1">Membrane</location>
        <topology evidence="1">Single-pass type II membrane protein</topology>
    </subcellularLocation>
</comment>
<dbReference type="InterPro" id="IPR027995">
    <property type="entry name" value="Galactosyl_T_N"/>
</dbReference>
<evidence type="ECO:0000313" key="21">
    <source>
        <dbReference type="EMBL" id="CAF3852383.1"/>
    </source>
</evidence>
<dbReference type="InterPro" id="IPR027791">
    <property type="entry name" value="Galactosyl_T_C"/>
</dbReference>
<keyword evidence="25" id="KW-1185">Reference proteome</keyword>
<reference evidence="15" key="1">
    <citation type="submission" date="2021-02" db="EMBL/GenBank/DDBJ databases">
        <authorList>
            <person name="Nowell W R."/>
        </authorList>
    </citation>
    <scope>NUCLEOTIDE SEQUENCE</scope>
</reference>
<evidence type="ECO:0000256" key="9">
    <source>
        <dbReference type="ARBA" id="ARBA00023136"/>
    </source>
</evidence>
<evidence type="ECO:0000256" key="10">
    <source>
        <dbReference type="ARBA" id="ARBA00023180"/>
    </source>
</evidence>
<dbReference type="AlphaFoldDB" id="A0A816AFL3"/>
<evidence type="ECO:0000313" key="25">
    <source>
        <dbReference type="Proteomes" id="UP000663866"/>
    </source>
</evidence>
<dbReference type="InterPro" id="IPR003859">
    <property type="entry name" value="Galactosyl_T"/>
</dbReference>
<dbReference type="PANTHER" id="PTHR19300">
    <property type="entry name" value="BETA-1,4-GALACTOSYLTRANSFERASE"/>
    <property type="match status" value="1"/>
</dbReference>
<evidence type="ECO:0000256" key="11">
    <source>
        <dbReference type="RuleBase" id="RU368121"/>
    </source>
</evidence>
<dbReference type="Proteomes" id="UP000663842">
    <property type="component" value="Unassembled WGS sequence"/>
</dbReference>
<dbReference type="EMBL" id="CAJOBF010000407">
    <property type="protein sequence ID" value="CAF3812848.1"/>
    <property type="molecule type" value="Genomic_DNA"/>
</dbReference>
<dbReference type="EMBL" id="CAJOBJ010000940">
    <property type="protein sequence ID" value="CAF3852383.1"/>
    <property type="molecule type" value="Genomic_DNA"/>
</dbReference>
<evidence type="ECO:0000256" key="3">
    <source>
        <dbReference type="ARBA" id="ARBA00005735"/>
    </source>
</evidence>
<dbReference type="EMBL" id="CAJOBH010000821">
    <property type="protein sequence ID" value="CAF3819447.1"/>
    <property type="molecule type" value="Genomic_DNA"/>
</dbReference>